<keyword evidence="10" id="KW-1185">Reference proteome</keyword>
<dbReference type="EMBL" id="QWVS01000064">
    <property type="protein sequence ID" value="RID81605.1"/>
    <property type="molecule type" value="Genomic_DNA"/>
</dbReference>
<dbReference type="RefSeq" id="WP_119118980.1">
    <property type="nucleotide sequence ID" value="NZ_QWVS01000064.1"/>
</dbReference>
<evidence type="ECO:0000256" key="3">
    <source>
        <dbReference type="ARBA" id="ARBA00022692"/>
    </source>
</evidence>
<keyword evidence="5 7" id="KW-1133">Transmembrane helix</keyword>
<feature type="domain" description="Peptidase S54 rhomboid" evidence="8">
    <location>
        <begin position="55"/>
        <end position="192"/>
    </location>
</feature>
<protein>
    <submittedName>
        <fullName evidence="9">Rhomboid family intramembrane serine protease</fullName>
    </submittedName>
</protein>
<feature type="transmembrane region" description="Helical" evidence="7">
    <location>
        <begin position="65"/>
        <end position="84"/>
    </location>
</feature>
<feature type="transmembrane region" description="Helical" evidence="7">
    <location>
        <begin position="21"/>
        <end position="45"/>
    </location>
</feature>
<keyword evidence="6 7" id="KW-0472">Membrane</keyword>
<organism evidence="9 10">
    <name type="scientific">Peribacillus asahii</name>
    <dbReference type="NCBI Taxonomy" id="228899"/>
    <lineage>
        <taxon>Bacteria</taxon>
        <taxon>Bacillati</taxon>
        <taxon>Bacillota</taxon>
        <taxon>Bacilli</taxon>
        <taxon>Bacillales</taxon>
        <taxon>Bacillaceae</taxon>
        <taxon>Peribacillus</taxon>
    </lineage>
</organism>
<feature type="transmembrane region" description="Helical" evidence="7">
    <location>
        <begin position="151"/>
        <end position="167"/>
    </location>
</feature>
<feature type="transmembrane region" description="Helical" evidence="7">
    <location>
        <begin position="173"/>
        <end position="191"/>
    </location>
</feature>
<dbReference type="PANTHER" id="PTHR43731">
    <property type="entry name" value="RHOMBOID PROTEASE"/>
    <property type="match status" value="1"/>
</dbReference>
<comment type="caution">
    <text evidence="9">The sequence shown here is derived from an EMBL/GenBank/DDBJ whole genome shotgun (WGS) entry which is preliminary data.</text>
</comment>
<reference evidence="9 10" key="1">
    <citation type="submission" date="2018-08" db="EMBL/GenBank/DDBJ databases">
        <title>Bacillus jemisoniae sp. nov., Bacillus chryseoplanitiae sp. nov., Bacillus resnikiae sp. nov., and Bacillus frankliniae sp. nov., isolated from Viking spacecraft and associated surfaces.</title>
        <authorList>
            <person name="Seuylemezian A."/>
            <person name="Vaishampayan P."/>
        </authorList>
    </citation>
    <scope>NUCLEOTIDE SEQUENCE [LARGE SCALE GENOMIC DNA]</scope>
    <source>
        <strain evidence="9 10">MA001</strain>
    </source>
</reference>
<keyword evidence="4" id="KW-0378">Hydrolase</keyword>
<sequence length="193" mass="21850">MFIRTESFQQYVRCFPAVTCYIFLMMIVFVLTLFPSFLGNIIHYGTGVNLYIADGQWWRLLTPTFLHYSFTHILFNGFSLAIFGPTLEKTLGSIKFALFFLLTGTIANIATFFLTPLTFIHTGASGAIFGILGFFLYMARFRKHLLSKNEIHTIYTLTGIAVIMTFIQPNINIVAHIGGLLAGVILAPLFWRK</sequence>
<evidence type="ECO:0000256" key="1">
    <source>
        <dbReference type="ARBA" id="ARBA00004141"/>
    </source>
</evidence>
<evidence type="ECO:0000256" key="4">
    <source>
        <dbReference type="ARBA" id="ARBA00022801"/>
    </source>
</evidence>
<evidence type="ECO:0000256" key="6">
    <source>
        <dbReference type="ARBA" id="ARBA00023136"/>
    </source>
</evidence>
<evidence type="ECO:0000256" key="5">
    <source>
        <dbReference type="ARBA" id="ARBA00022989"/>
    </source>
</evidence>
<proteinExistence type="inferred from homology"/>
<keyword evidence="3 7" id="KW-0812">Transmembrane</keyword>
<evidence type="ECO:0000313" key="9">
    <source>
        <dbReference type="EMBL" id="RID81605.1"/>
    </source>
</evidence>
<name>A0A398AVH0_9BACI</name>
<feature type="transmembrane region" description="Helical" evidence="7">
    <location>
        <begin position="96"/>
        <end position="114"/>
    </location>
</feature>
<accession>A0A398AVH0</accession>
<comment type="subcellular location">
    <subcellularLocation>
        <location evidence="1">Membrane</location>
        <topology evidence="1">Multi-pass membrane protein</topology>
    </subcellularLocation>
</comment>
<gene>
    <name evidence="9" type="ORF">D1953_20345</name>
</gene>
<evidence type="ECO:0000259" key="8">
    <source>
        <dbReference type="Pfam" id="PF01694"/>
    </source>
</evidence>
<comment type="similarity">
    <text evidence="2">Belongs to the peptidase S54 family.</text>
</comment>
<dbReference type="GO" id="GO:0004252">
    <property type="term" value="F:serine-type endopeptidase activity"/>
    <property type="evidence" value="ECO:0007669"/>
    <property type="project" value="InterPro"/>
</dbReference>
<dbReference type="InterPro" id="IPR035952">
    <property type="entry name" value="Rhomboid-like_sf"/>
</dbReference>
<dbReference type="InterPro" id="IPR022764">
    <property type="entry name" value="Peptidase_S54_rhomboid_dom"/>
</dbReference>
<dbReference type="GO" id="GO:0016020">
    <property type="term" value="C:membrane"/>
    <property type="evidence" value="ECO:0007669"/>
    <property type="project" value="UniProtKB-SubCell"/>
</dbReference>
<dbReference type="PANTHER" id="PTHR43731:SF14">
    <property type="entry name" value="PRESENILIN-ASSOCIATED RHOMBOID-LIKE PROTEIN, MITOCHONDRIAL"/>
    <property type="match status" value="1"/>
</dbReference>
<evidence type="ECO:0000256" key="2">
    <source>
        <dbReference type="ARBA" id="ARBA00009045"/>
    </source>
</evidence>
<feature type="transmembrane region" description="Helical" evidence="7">
    <location>
        <begin position="120"/>
        <end position="139"/>
    </location>
</feature>
<dbReference type="Proteomes" id="UP000266016">
    <property type="component" value="Unassembled WGS sequence"/>
</dbReference>
<dbReference type="GO" id="GO:0006508">
    <property type="term" value="P:proteolysis"/>
    <property type="evidence" value="ECO:0007669"/>
    <property type="project" value="UniProtKB-KW"/>
</dbReference>
<dbReference type="InterPro" id="IPR050925">
    <property type="entry name" value="Rhomboid_protease_S54"/>
</dbReference>
<dbReference type="AlphaFoldDB" id="A0A398AVH0"/>
<dbReference type="SUPFAM" id="SSF144091">
    <property type="entry name" value="Rhomboid-like"/>
    <property type="match status" value="1"/>
</dbReference>
<dbReference type="Gene3D" id="1.20.1540.10">
    <property type="entry name" value="Rhomboid-like"/>
    <property type="match status" value="1"/>
</dbReference>
<evidence type="ECO:0000313" key="10">
    <source>
        <dbReference type="Proteomes" id="UP000266016"/>
    </source>
</evidence>
<evidence type="ECO:0000256" key="7">
    <source>
        <dbReference type="SAM" id="Phobius"/>
    </source>
</evidence>
<keyword evidence="9" id="KW-0645">Protease</keyword>
<dbReference type="Pfam" id="PF01694">
    <property type="entry name" value="Rhomboid"/>
    <property type="match status" value="1"/>
</dbReference>